<dbReference type="Gene3D" id="2.20.25.80">
    <property type="entry name" value="WRKY domain"/>
    <property type="match status" value="1"/>
</dbReference>
<evidence type="ECO:0000256" key="7">
    <source>
        <dbReference type="SAM" id="Phobius"/>
    </source>
</evidence>
<name>A0ABQ8IH46_9ROSI</name>
<reference evidence="9 10" key="1">
    <citation type="submission" date="2021-02" db="EMBL/GenBank/DDBJ databases">
        <title>Plant Genome Project.</title>
        <authorList>
            <person name="Zhang R.-G."/>
        </authorList>
    </citation>
    <scope>NUCLEOTIDE SEQUENCE [LARGE SCALE GENOMIC DNA]</scope>
    <source>
        <tissue evidence="9">Leaves</tissue>
    </source>
</reference>
<dbReference type="InterPro" id="IPR003657">
    <property type="entry name" value="WRKY_dom"/>
</dbReference>
<sequence length="301" mass="34176">MYKLDSKSQAYRTYQKQTLAVLFVLLETISIILDIFGRNTWDVSLASFLLSVFGVVMTLYSAFFIEKGIWNRLTAVEIVFAFTQLIVAYIDLVVKIIRVKINYNYKASAFPLAFSVIVLGYAFKTNKKSPPTHDFSVSSVPKWDGSPPTEPTTDPAESQPSPTWNGSTGQVQARAADSDLPAGSSISVDEIPRRDGFDGVSKDNPDNQDSLKKRKTVPRWTEIVRVNHENQLQIPPDDGYSWRKYGQKDILGAKYPRSYYRCTYRQTKGCSATKQVQRLDDDPTMFEHSEKKTEKLHYVVE</sequence>
<dbReference type="InterPro" id="IPR044810">
    <property type="entry name" value="WRKY_plant"/>
</dbReference>
<feature type="transmembrane region" description="Helical" evidence="7">
    <location>
        <begin position="43"/>
        <end position="63"/>
    </location>
</feature>
<organism evidence="9 10">
    <name type="scientific">Xanthoceras sorbifolium</name>
    <dbReference type="NCBI Taxonomy" id="99658"/>
    <lineage>
        <taxon>Eukaryota</taxon>
        <taxon>Viridiplantae</taxon>
        <taxon>Streptophyta</taxon>
        <taxon>Embryophyta</taxon>
        <taxon>Tracheophyta</taxon>
        <taxon>Spermatophyta</taxon>
        <taxon>Magnoliopsida</taxon>
        <taxon>eudicotyledons</taxon>
        <taxon>Gunneridae</taxon>
        <taxon>Pentapetalae</taxon>
        <taxon>rosids</taxon>
        <taxon>malvids</taxon>
        <taxon>Sapindales</taxon>
        <taxon>Sapindaceae</taxon>
        <taxon>Xanthoceroideae</taxon>
        <taxon>Xanthoceras</taxon>
    </lineage>
</organism>
<proteinExistence type="predicted"/>
<feature type="transmembrane region" description="Helical" evidence="7">
    <location>
        <begin position="75"/>
        <end position="97"/>
    </location>
</feature>
<evidence type="ECO:0000256" key="1">
    <source>
        <dbReference type="ARBA" id="ARBA00004123"/>
    </source>
</evidence>
<gene>
    <name evidence="9" type="ORF">JRO89_XS02G0274500</name>
</gene>
<feature type="compositionally biased region" description="Polar residues" evidence="6">
    <location>
        <begin position="151"/>
        <end position="171"/>
    </location>
</feature>
<evidence type="ECO:0000259" key="8">
    <source>
        <dbReference type="PROSITE" id="PS50811"/>
    </source>
</evidence>
<keyword evidence="7" id="KW-0472">Membrane</keyword>
<keyword evidence="7" id="KW-0812">Transmembrane</keyword>
<evidence type="ECO:0000313" key="10">
    <source>
        <dbReference type="Proteomes" id="UP000827721"/>
    </source>
</evidence>
<comment type="caution">
    <text evidence="9">The sequence shown here is derived from an EMBL/GenBank/DDBJ whole genome shotgun (WGS) entry which is preliminary data.</text>
</comment>
<comment type="subcellular location">
    <subcellularLocation>
        <location evidence="1">Nucleus</location>
    </subcellularLocation>
</comment>
<keyword evidence="5" id="KW-0539">Nucleus</keyword>
<dbReference type="PANTHER" id="PTHR32096:SF146">
    <property type="entry name" value="WRKY TRANSCRIPTION FACTOR 19-RELATED"/>
    <property type="match status" value="1"/>
</dbReference>
<evidence type="ECO:0000256" key="4">
    <source>
        <dbReference type="ARBA" id="ARBA00023163"/>
    </source>
</evidence>
<dbReference type="SUPFAM" id="SSF118290">
    <property type="entry name" value="WRKY DNA-binding domain"/>
    <property type="match status" value="1"/>
</dbReference>
<keyword evidence="2" id="KW-0805">Transcription regulation</keyword>
<evidence type="ECO:0000256" key="3">
    <source>
        <dbReference type="ARBA" id="ARBA00023125"/>
    </source>
</evidence>
<dbReference type="EMBL" id="JAFEMO010000002">
    <property type="protein sequence ID" value="KAH7576006.1"/>
    <property type="molecule type" value="Genomic_DNA"/>
</dbReference>
<feature type="transmembrane region" description="Helical" evidence="7">
    <location>
        <begin position="103"/>
        <end position="123"/>
    </location>
</feature>
<dbReference type="Proteomes" id="UP000827721">
    <property type="component" value="Unassembled WGS sequence"/>
</dbReference>
<protein>
    <recommendedName>
        <fullName evidence="8">WRKY domain-containing protein</fullName>
    </recommendedName>
</protein>
<keyword evidence="4" id="KW-0804">Transcription</keyword>
<dbReference type="PANTHER" id="PTHR32096">
    <property type="entry name" value="WRKY TRANSCRIPTION FACTOR 30-RELATED-RELATED"/>
    <property type="match status" value="1"/>
</dbReference>
<keyword evidence="7" id="KW-1133">Transmembrane helix</keyword>
<keyword evidence="3" id="KW-0238">DNA-binding</keyword>
<feature type="compositionally biased region" description="Basic and acidic residues" evidence="6">
    <location>
        <begin position="190"/>
        <end position="211"/>
    </location>
</feature>
<evidence type="ECO:0000313" key="9">
    <source>
        <dbReference type="EMBL" id="KAH7576006.1"/>
    </source>
</evidence>
<feature type="transmembrane region" description="Helical" evidence="7">
    <location>
        <begin position="20"/>
        <end position="37"/>
    </location>
</feature>
<keyword evidence="10" id="KW-1185">Reference proteome</keyword>
<dbReference type="Pfam" id="PF03106">
    <property type="entry name" value="WRKY"/>
    <property type="match status" value="1"/>
</dbReference>
<feature type="region of interest" description="Disordered" evidence="6">
    <location>
        <begin position="128"/>
        <end position="215"/>
    </location>
</feature>
<accession>A0ABQ8IH46</accession>
<dbReference type="InterPro" id="IPR036576">
    <property type="entry name" value="WRKY_dom_sf"/>
</dbReference>
<dbReference type="SMART" id="SM00774">
    <property type="entry name" value="WRKY"/>
    <property type="match status" value="1"/>
</dbReference>
<feature type="domain" description="WRKY" evidence="8">
    <location>
        <begin position="237"/>
        <end position="286"/>
    </location>
</feature>
<dbReference type="PROSITE" id="PS50811">
    <property type="entry name" value="WRKY"/>
    <property type="match status" value="1"/>
</dbReference>
<evidence type="ECO:0000256" key="2">
    <source>
        <dbReference type="ARBA" id="ARBA00023015"/>
    </source>
</evidence>
<evidence type="ECO:0000256" key="5">
    <source>
        <dbReference type="ARBA" id="ARBA00023242"/>
    </source>
</evidence>
<evidence type="ECO:0000256" key="6">
    <source>
        <dbReference type="SAM" id="MobiDB-lite"/>
    </source>
</evidence>